<dbReference type="EMBL" id="MSFU01000016">
    <property type="protein sequence ID" value="PWY70791.1"/>
    <property type="molecule type" value="Genomic_DNA"/>
</dbReference>
<dbReference type="Gene3D" id="3.40.50.1820">
    <property type="entry name" value="alpha/beta hydrolase"/>
    <property type="match status" value="1"/>
</dbReference>
<dbReference type="SUPFAM" id="SSF53474">
    <property type="entry name" value="alpha/beta-Hydrolases"/>
    <property type="match status" value="1"/>
</dbReference>
<evidence type="ECO:0000313" key="2">
    <source>
        <dbReference type="Proteomes" id="UP000246171"/>
    </source>
</evidence>
<name>A0A317VC24_ASPEC</name>
<dbReference type="GeneID" id="37055324"/>
<protein>
    <recommendedName>
        <fullName evidence="3">Alpha/beta-hydrolase</fullName>
    </recommendedName>
</protein>
<comment type="caution">
    <text evidence="1">The sequence shown here is derived from an EMBL/GenBank/DDBJ whole genome shotgun (WGS) entry which is preliminary data.</text>
</comment>
<proteinExistence type="predicted"/>
<dbReference type="VEuPathDB" id="FungiDB:BO83DRAFT_399912"/>
<dbReference type="RefSeq" id="XP_025387128.1">
    <property type="nucleotide sequence ID" value="XM_025533362.1"/>
</dbReference>
<dbReference type="InterPro" id="IPR029058">
    <property type="entry name" value="AB_hydrolase_fold"/>
</dbReference>
<accession>A0A317VC24</accession>
<evidence type="ECO:0000313" key="1">
    <source>
        <dbReference type="EMBL" id="PWY70791.1"/>
    </source>
</evidence>
<dbReference type="Proteomes" id="UP000246171">
    <property type="component" value="Unassembled WGS sequence"/>
</dbReference>
<sequence>MDIGVGTGLFPVKHREQMRQKNQEWPQHLALVDMNPSCLQKAAERIDCPSKTECIFGNTNDSPEVFFKALENEFEEVETHIVGVVLLFRASKPRIPIATEIMNAGISNLEWRLDSGPYVHGCPEYEGWIRRSGFATAILPRASRLSRLSIDMEENPCKIQSGLGMDELSTPLILFHDAGDTVFPYFCLGELLRPFYGINISHFDQGGKWDLDYSHLLRSAIGSGAVILGGWSLGGCVALELASRLMRLSQYTVIHRMIAEVAASFQLPARMSDARRVQAQQCTLYAHKMQRLPLKIFIRAADSVHFNPGAKPRYLDLIRNWAYLGWEEYDTSFIQACMGIPGNHFTIFDDQHCHRITTKFREACAMLTMLTQSQQPNLE</sequence>
<evidence type="ECO:0008006" key="3">
    <source>
        <dbReference type="Google" id="ProtNLM"/>
    </source>
</evidence>
<keyword evidence="2" id="KW-1185">Reference proteome</keyword>
<dbReference type="OrthoDB" id="10253869at2759"/>
<organism evidence="1 2">
    <name type="scientific">Aspergillus eucalypticola (strain CBS 122712 / IBT 29274)</name>
    <dbReference type="NCBI Taxonomy" id="1448314"/>
    <lineage>
        <taxon>Eukaryota</taxon>
        <taxon>Fungi</taxon>
        <taxon>Dikarya</taxon>
        <taxon>Ascomycota</taxon>
        <taxon>Pezizomycotina</taxon>
        <taxon>Eurotiomycetes</taxon>
        <taxon>Eurotiomycetidae</taxon>
        <taxon>Eurotiales</taxon>
        <taxon>Aspergillaceae</taxon>
        <taxon>Aspergillus</taxon>
        <taxon>Aspergillus subgen. Circumdati</taxon>
    </lineage>
</organism>
<gene>
    <name evidence="1" type="ORF">BO83DRAFT_399912</name>
</gene>
<dbReference type="AlphaFoldDB" id="A0A317VC24"/>
<reference evidence="1" key="1">
    <citation type="submission" date="2016-12" db="EMBL/GenBank/DDBJ databases">
        <title>The genomes of Aspergillus section Nigri reveals drivers in fungal speciation.</title>
        <authorList>
            <consortium name="DOE Joint Genome Institute"/>
            <person name="Vesth T.C."/>
            <person name="Nybo J."/>
            <person name="Theobald S."/>
            <person name="Brandl J."/>
            <person name="Frisvad J.C."/>
            <person name="Nielsen K.F."/>
            <person name="Lyhne E.K."/>
            <person name="Kogle M.E."/>
            <person name="Kuo A."/>
            <person name="Riley R."/>
            <person name="Clum A."/>
            <person name="Nolan M."/>
            <person name="Lipzen A."/>
            <person name="Salamov A."/>
            <person name="Henrissat B."/>
            <person name="Wiebenga A."/>
            <person name="De vries R.P."/>
            <person name="Grigoriev I.V."/>
            <person name="Mortensen U.H."/>
            <person name="Andersen M.R."/>
            <person name="Baker S.E."/>
        </authorList>
    </citation>
    <scope>NUCLEOTIDE SEQUENCE</scope>
    <source>
        <strain evidence="1">CBS 122712</strain>
    </source>
</reference>